<sequence length="268" mass="31486">MSLEMHVKQSYIEKHKQRERVRMKLDKLLEQNAVQLAKVARLSAIKASLETELAAVLEDTAQTRQQRRELELADEKERLRRQREAERELQIRLREEEWKNMIEEEKARSQVAAEARAKANKRVEAHSATQRKMVQSYRYERRQSKNESPSTAGVSNNDITLGDDDDGVSRNDSEDQLSEPVQLFKMNFYLPPELADFEEDGLCNNNEQQQVFMKNACETEILQNNTQERWPTLVDNADEEFRWRVPRFPDPDKFTELLLGMLSDDEDE</sequence>
<gene>
    <name evidence="3" type="ORF">Pfra01_000939500</name>
</gene>
<protein>
    <submittedName>
        <fullName evidence="3">Unnamed protein product</fullName>
    </submittedName>
</protein>
<dbReference type="AlphaFoldDB" id="A0A9W6XC03"/>
<name>A0A9W6XC03_9STRA</name>
<feature type="compositionally biased region" description="Polar residues" evidence="2">
    <location>
        <begin position="146"/>
        <end position="159"/>
    </location>
</feature>
<comment type="caution">
    <text evidence="3">The sequence shown here is derived from an EMBL/GenBank/DDBJ whole genome shotgun (WGS) entry which is preliminary data.</text>
</comment>
<accession>A0A9W6XC03</accession>
<feature type="coiled-coil region" evidence="1">
    <location>
        <begin position="69"/>
        <end position="99"/>
    </location>
</feature>
<organism evidence="3 4">
    <name type="scientific">Phytophthora fragariaefolia</name>
    <dbReference type="NCBI Taxonomy" id="1490495"/>
    <lineage>
        <taxon>Eukaryota</taxon>
        <taxon>Sar</taxon>
        <taxon>Stramenopiles</taxon>
        <taxon>Oomycota</taxon>
        <taxon>Peronosporomycetes</taxon>
        <taxon>Peronosporales</taxon>
        <taxon>Peronosporaceae</taxon>
        <taxon>Phytophthora</taxon>
    </lineage>
</organism>
<keyword evidence="1" id="KW-0175">Coiled coil</keyword>
<dbReference type="OrthoDB" id="122628at2759"/>
<dbReference type="Proteomes" id="UP001165121">
    <property type="component" value="Unassembled WGS sequence"/>
</dbReference>
<evidence type="ECO:0000256" key="1">
    <source>
        <dbReference type="SAM" id="Coils"/>
    </source>
</evidence>
<reference evidence="3" key="1">
    <citation type="submission" date="2023-04" db="EMBL/GenBank/DDBJ databases">
        <title>Phytophthora fragariaefolia NBRC 109709.</title>
        <authorList>
            <person name="Ichikawa N."/>
            <person name="Sato H."/>
            <person name="Tonouchi N."/>
        </authorList>
    </citation>
    <scope>NUCLEOTIDE SEQUENCE</scope>
    <source>
        <strain evidence="3">NBRC 109709</strain>
    </source>
</reference>
<evidence type="ECO:0000256" key="2">
    <source>
        <dbReference type="SAM" id="MobiDB-lite"/>
    </source>
</evidence>
<feature type="region of interest" description="Disordered" evidence="2">
    <location>
        <begin position="117"/>
        <end position="177"/>
    </location>
</feature>
<evidence type="ECO:0000313" key="4">
    <source>
        <dbReference type="Proteomes" id="UP001165121"/>
    </source>
</evidence>
<evidence type="ECO:0000313" key="3">
    <source>
        <dbReference type="EMBL" id="GMF35466.1"/>
    </source>
</evidence>
<keyword evidence="4" id="KW-1185">Reference proteome</keyword>
<proteinExistence type="predicted"/>
<dbReference type="EMBL" id="BSXT01000872">
    <property type="protein sequence ID" value="GMF35466.1"/>
    <property type="molecule type" value="Genomic_DNA"/>
</dbReference>